<dbReference type="GO" id="GO:0016020">
    <property type="term" value="C:membrane"/>
    <property type="evidence" value="ECO:0007669"/>
    <property type="project" value="UniProtKB-SubCell"/>
</dbReference>
<dbReference type="InterPro" id="IPR011701">
    <property type="entry name" value="MFS"/>
</dbReference>
<feature type="transmembrane region" description="Helical" evidence="6">
    <location>
        <begin position="159"/>
        <end position="181"/>
    </location>
</feature>
<keyword evidence="5 6" id="KW-0472">Membrane</keyword>
<dbReference type="InterPro" id="IPR036259">
    <property type="entry name" value="MFS_trans_sf"/>
</dbReference>
<dbReference type="SUPFAM" id="SSF103473">
    <property type="entry name" value="MFS general substrate transporter"/>
    <property type="match status" value="1"/>
</dbReference>
<feature type="transmembrane region" description="Helical" evidence="6">
    <location>
        <begin position="193"/>
        <end position="216"/>
    </location>
</feature>
<feature type="transmembrane region" description="Helical" evidence="6">
    <location>
        <begin position="267"/>
        <end position="289"/>
    </location>
</feature>
<evidence type="ECO:0000256" key="2">
    <source>
        <dbReference type="ARBA" id="ARBA00022448"/>
    </source>
</evidence>
<keyword evidence="4 6" id="KW-1133">Transmembrane helix</keyword>
<dbReference type="GO" id="GO:0022857">
    <property type="term" value="F:transmembrane transporter activity"/>
    <property type="evidence" value="ECO:0007669"/>
    <property type="project" value="InterPro"/>
</dbReference>
<feature type="transmembrane region" description="Helical" evidence="6">
    <location>
        <begin position="100"/>
        <end position="119"/>
    </location>
</feature>
<feature type="transmembrane region" description="Helical" evidence="6">
    <location>
        <begin position="301"/>
        <end position="321"/>
    </location>
</feature>
<keyword evidence="9" id="KW-1185">Reference proteome</keyword>
<dbReference type="FunFam" id="1.20.1250.20:FF:000779">
    <property type="entry name" value="Phthalate transporter, putative"/>
    <property type="match status" value="1"/>
</dbReference>
<dbReference type="PANTHER" id="PTHR43791:SF47">
    <property type="entry name" value="MAJOR FACILITATOR SUPERFAMILY (MFS) PROFILE DOMAIN-CONTAINING PROTEIN-RELATED"/>
    <property type="match status" value="1"/>
</dbReference>
<protein>
    <submittedName>
        <fullName evidence="8">Major facilitator superfamily domain-containing protein</fullName>
    </submittedName>
</protein>
<feature type="transmembrane region" description="Helical" evidence="6">
    <location>
        <begin position="359"/>
        <end position="379"/>
    </location>
</feature>
<evidence type="ECO:0000256" key="6">
    <source>
        <dbReference type="SAM" id="Phobius"/>
    </source>
</evidence>
<name>A0A5N6E937_9EURO</name>
<dbReference type="Pfam" id="PF07690">
    <property type="entry name" value="MFS_1"/>
    <property type="match status" value="1"/>
</dbReference>
<keyword evidence="3 6" id="KW-0812">Transmembrane</keyword>
<evidence type="ECO:0000256" key="4">
    <source>
        <dbReference type="ARBA" id="ARBA00022989"/>
    </source>
</evidence>
<feature type="domain" description="Major facilitator superfamily (MFS) profile" evidence="7">
    <location>
        <begin position="32"/>
        <end position="449"/>
    </location>
</feature>
<accession>A0A5N6E937</accession>
<feature type="transmembrane region" description="Helical" evidence="6">
    <location>
        <begin position="333"/>
        <end position="353"/>
    </location>
</feature>
<dbReference type="PANTHER" id="PTHR43791">
    <property type="entry name" value="PERMEASE-RELATED"/>
    <property type="match status" value="1"/>
</dbReference>
<dbReference type="InterPro" id="IPR020846">
    <property type="entry name" value="MFS_dom"/>
</dbReference>
<proteinExistence type="predicted"/>
<evidence type="ECO:0000313" key="8">
    <source>
        <dbReference type="EMBL" id="KAB8213314.1"/>
    </source>
</evidence>
<dbReference type="Proteomes" id="UP000326799">
    <property type="component" value="Unassembled WGS sequence"/>
</dbReference>
<feature type="transmembrane region" description="Helical" evidence="6">
    <location>
        <begin position="424"/>
        <end position="443"/>
    </location>
</feature>
<organism evidence="8 9">
    <name type="scientific">Aspergillus novoparasiticus</name>
    <dbReference type="NCBI Taxonomy" id="986946"/>
    <lineage>
        <taxon>Eukaryota</taxon>
        <taxon>Fungi</taxon>
        <taxon>Dikarya</taxon>
        <taxon>Ascomycota</taxon>
        <taxon>Pezizomycotina</taxon>
        <taxon>Eurotiomycetes</taxon>
        <taxon>Eurotiomycetidae</taxon>
        <taxon>Eurotiales</taxon>
        <taxon>Aspergillaceae</taxon>
        <taxon>Aspergillus</taxon>
        <taxon>Aspergillus subgen. Circumdati</taxon>
    </lineage>
</organism>
<dbReference type="AlphaFoldDB" id="A0A5N6E937"/>
<gene>
    <name evidence="8" type="ORF">BDV33DRAFT_196996</name>
</gene>
<keyword evidence="2" id="KW-0813">Transport</keyword>
<dbReference type="EMBL" id="ML733640">
    <property type="protein sequence ID" value="KAB8213314.1"/>
    <property type="molecule type" value="Genomic_DNA"/>
</dbReference>
<sequence>MPRSDKKKNATTNTTIESINQPTLNVMTFDEVYTYTEQRKIIYRVDRRLVTILGLAYCVSLMDRSNLSVAASIIILIFFVPYVVFQPLMTVITRKVGPSYFLGGMILLWGAVLVGMGFAKSWKHMVVARALLGLLEAGYFPSCIYLLSSWYTRFDVQKCFAVFYLIGCVASSLSGILAFALTQINGLQGLAGWRWIFIVEGIFTGVVGILTIIFLVDFPNKAYKSWGFLNEEECAFIVRRINRDRSDGNEEPFSFKRFLSPSCDAKIWGFALIFFCTTTVTYAIAYFLPVILEQGMGFTTAASQCLVAPPFAMAGIIMYALAWIGDKRRVRGIIVTFNSLLCIIGLPMMGFASSVAIRYIGVFFVVIGANSNIPACMAYQANNVRGQWTRAFSSATLVGAGGIGGIVSGLVFRPEDAPGYRPGMWTAIACNILIIIAVAALSLKLRKLNREAECGERFEVSPEFRYTL</sequence>
<reference evidence="8 9" key="1">
    <citation type="submission" date="2019-04" db="EMBL/GenBank/DDBJ databases">
        <title>Fungal friends and foes A comparative genomics study of 23 Aspergillus species from section Flavi.</title>
        <authorList>
            <consortium name="DOE Joint Genome Institute"/>
            <person name="Kjaerbolling I."/>
            <person name="Vesth T.C."/>
            <person name="Frisvad J.C."/>
            <person name="Nybo J.L."/>
            <person name="Theobald S."/>
            <person name="Kildgaard S."/>
            <person name="Petersen T.I."/>
            <person name="Kuo A."/>
            <person name="Sato A."/>
            <person name="Lyhne E.K."/>
            <person name="Kogle M.E."/>
            <person name="Wiebenga A."/>
            <person name="Kun R.S."/>
            <person name="Lubbers R.J."/>
            <person name="Makela M.R."/>
            <person name="Barry K."/>
            <person name="Chovatia M."/>
            <person name="Clum A."/>
            <person name="Daum C."/>
            <person name="Haridas S."/>
            <person name="He G."/>
            <person name="LaButti K."/>
            <person name="Lipzen A."/>
            <person name="Mondo S."/>
            <person name="Pangilinan J."/>
            <person name="Riley R."/>
            <person name="Salamov A."/>
            <person name="Simmons B.A."/>
            <person name="Magnuson J.K."/>
            <person name="Henrissat B."/>
            <person name="Mortensen U.H."/>
            <person name="Larsen T.O."/>
            <person name="De vries R.P."/>
            <person name="Grigoriev I.V."/>
            <person name="Machida M."/>
            <person name="Baker S.E."/>
            <person name="Andersen M.R."/>
        </authorList>
    </citation>
    <scope>NUCLEOTIDE SEQUENCE [LARGE SCALE GENOMIC DNA]</scope>
    <source>
        <strain evidence="8 9">CBS 126849</strain>
    </source>
</reference>
<evidence type="ECO:0000256" key="3">
    <source>
        <dbReference type="ARBA" id="ARBA00022692"/>
    </source>
</evidence>
<comment type="subcellular location">
    <subcellularLocation>
        <location evidence="1">Membrane</location>
        <topology evidence="1">Multi-pass membrane protein</topology>
    </subcellularLocation>
</comment>
<feature type="transmembrane region" description="Helical" evidence="6">
    <location>
        <begin position="68"/>
        <end position="88"/>
    </location>
</feature>
<feature type="transmembrane region" description="Helical" evidence="6">
    <location>
        <begin position="391"/>
        <end position="412"/>
    </location>
</feature>
<evidence type="ECO:0000259" key="7">
    <source>
        <dbReference type="PROSITE" id="PS50850"/>
    </source>
</evidence>
<evidence type="ECO:0000256" key="1">
    <source>
        <dbReference type="ARBA" id="ARBA00004141"/>
    </source>
</evidence>
<dbReference type="PROSITE" id="PS50850">
    <property type="entry name" value="MFS"/>
    <property type="match status" value="1"/>
</dbReference>
<evidence type="ECO:0000256" key="5">
    <source>
        <dbReference type="ARBA" id="ARBA00023136"/>
    </source>
</evidence>
<dbReference type="FunFam" id="1.20.1250.20:FF:000409">
    <property type="entry name" value="MFS general substrate transporter"/>
    <property type="match status" value="1"/>
</dbReference>
<evidence type="ECO:0000313" key="9">
    <source>
        <dbReference type="Proteomes" id="UP000326799"/>
    </source>
</evidence>
<feature type="transmembrane region" description="Helical" evidence="6">
    <location>
        <begin position="125"/>
        <end position="147"/>
    </location>
</feature>
<dbReference type="Gene3D" id="1.20.1250.20">
    <property type="entry name" value="MFS general substrate transporter like domains"/>
    <property type="match status" value="2"/>
</dbReference>